<evidence type="ECO:0000313" key="3">
    <source>
        <dbReference type="EMBL" id="KPG14681.1"/>
    </source>
</evidence>
<dbReference type="GO" id="GO:0016740">
    <property type="term" value="F:transferase activity"/>
    <property type="evidence" value="ECO:0007669"/>
    <property type="project" value="UniProtKB-KW"/>
</dbReference>
<evidence type="ECO:0000256" key="1">
    <source>
        <dbReference type="ARBA" id="ARBA00022679"/>
    </source>
</evidence>
<dbReference type="EMBL" id="LJFO01000003">
    <property type="protein sequence ID" value="KPG14681.1"/>
    <property type="molecule type" value="Genomic_DNA"/>
</dbReference>
<sequence length="236" mass="25039">MASVFGAQLVGVYLHGSAVLGGFDPRRSDVDIVVVCENVMTAVQQSAVAERLRAQHLPCPAAGLELSIVTLAAAGRPSVQPLFELHITTAPTDSKVIDGHGHPGDPDLILHFAVCRQAGRLVGPGRAAAEVFAPIGRDMVAAQLVAEVRWGAGHAPAEYAVLNACRAWQFAMDGVLVSKVDGGQWALERMAGVDRELIRAALDRQRCLTGADLDSLAVARFVRRVLGQIADPIRTE</sequence>
<dbReference type="InterPro" id="IPR043519">
    <property type="entry name" value="NT_sf"/>
</dbReference>
<keyword evidence="1" id="KW-0808">Transferase</keyword>
<dbReference type="KEGG" id="miz:BAB75_08280"/>
<gene>
    <name evidence="3" type="ORF">AN908_09320</name>
    <name evidence="4" type="ORF">AN912_05570</name>
</gene>
<dbReference type="CDD" id="cd05403">
    <property type="entry name" value="NT_KNTase_like"/>
    <property type="match status" value="1"/>
</dbReference>
<accession>A0A7V8RXP9</accession>
<dbReference type="InterPro" id="IPR025184">
    <property type="entry name" value="AadA_C"/>
</dbReference>
<dbReference type="Pfam" id="PF13427">
    <property type="entry name" value="AadA_C"/>
    <property type="match status" value="1"/>
</dbReference>
<dbReference type="AlphaFoldDB" id="A0A7V8RXP9"/>
<dbReference type="Proteomes" id="UP000037843">
    <property type="component" value="Unassembled WGS sequence"/>
</dbReference>
<evidence type="ECO:0000313" key="5">
    <source>
        <dbReference type="Proteomes" id="UP000037843"/>
    </source>
</evidence>
<reference evidence="5 6" key="1">
    <citation type="submission" date="2015-09" db="EMBL/GenBank/DDBJ databases">
        <title>Genome Sequences of Mycobacterium immunogenum Isolates, Recuperated from a Chloraminated Drinking Water Distribution System Simulator Subjected to Episodes of Nitrification.</title>
        <authorList>
            <person name="Gomez-Alvarez V."/>
            <person name="Revetta R.P."/>
        </authorList>
    </citation>
    <scope>NUCLEOTIDE SEQUENCE [LARGE SCALE GENOMIC DNA]</scope>
    <source>
        <strain evidence="3 5">H008</strain>
        <strain evidence="4 6">H076</strain>
    </source>
</reference>
<evidence type="ECO:0000313" key="4">
    <source>
        <dbReference type="EMBL" id="KPG36031.1"/>
    </source>
</evidence>
<dbReference type="Proteomes" id="UP000037962">
    <property type="component" value="Unassembled WGS sequence"/>
</dbReference>
<evidence type="ECO:0000259" key="2">
    <source>
        <dbReference type="Pfam" id="PF13427"/>
    </source>
</evidence>
<comment type="caution">
    <text evidence="3">The sequence shown here is derived from an EMBL/GenBank/DDBJ whole genome shotgun (WGS) entry which is preliminary data.</text>
</comment>
<dbReference type="EMBL" id="LJFS01000005">
    <property type="protein sequence ID" value="KPG36031.1"/>
    <property type="molecule type" value="Genomic_DNA"/>
</dbReference>
<feature type="domain" description="Adenylyltransferase AadA C-terminal" evidence="2">
    <location>
        <begin position="137"/>
        <end position="225"/>
    </location>
</feature>
<name>A0A7V8RXP9_9MYCO</name>
<protein>
    <recommendedName>
        <fullName evidence="2">Adenylyltransferase AadA C-terminal domain-containing protein</fullName>
    </recommendedName>
</protein>
<organism evidence="3 5">
    <name type="scientific">Mycobacteroides immunogenum</name>
    <dbReference type="NCBI Taxonomy" id="83262"/>
    <lineage>
        <taxon>Bacteria</taxon>
        <taxon>Bacillati</taxon>
        <taxon>Actinomycetota</taxon>
        <taxon>Actinomycetes</taxon>
        <taxon>Mycobacteriales</taxon>
        <taxon>Mycobacteriaceae</taxon>
        <taxon>Mycobacteroides</taxon>
    </lineage>
</organism>
<proteinExistence type="predicted"/>
<evidence type="ECO:0000313" key="6">
    <source>
        <dbReference type="Proteomes" id="UP000037962"/>
    </source>
</evidence>
<keyword evidence="6" id="KW-1185">Reference proteome</keyword>
<dbReference type="SUPFAM" id="SSF81301">
    <property type="entry name" value="Nucleotidyltransferase"/>
    <property type="match status" value="1"/>
</dbReference>